<dbReference type="Proteomes" id="UP000007796">
    <property type="component" value="Unassembled WGS sequence"/>
</dbReference>
<feature type="compositionally biased region" description="Low complexity" evidence="1">
    <location>
        <begin position="132"/>
        <end position="149"/>
    </location>
</feature>
<dbReference type="eggNOG" id="ENOG502QVP1">
    <property type="taxonomic scope" value="Eukaryota"/>
</dbReference>
<name>F0XPK7_GROCL</name>
<organism evidence="3">
    <name type="scientific">Grosmannia clavigera (strain kw1407 / UAMH 11150)</name>
    <name type="common">Blue stain fungus</name>
    <name type="synonym">Graphiocladiella clavigera</name>
    <dbReference type="NCBI Taxonomy" id="655863"/>
    <lineage>
        <taxon>Eukaryota</taxon>
        <taxon>Fungi</taxon>
        <taxon>Dikarya</taxon>
        <taxon>Ascomycota</taxon>
        <taxon>Pezizomycotina</taxon>
        <taxon>Sordariomycetes</taxon>
        <taxon>Sordariomycetidae</taxon>
        <taxon>Ophiostomatales</taxon>
        <taxon>Ophiostomataceae</taxon>
        <taxon>Leptographium</taxon>
    </lineage>
</organism>
<accession>F0XPK7</accession>
<dbReference type="STRING" id="655863.F0XPK7"/>
<dbReference type="AlphaFoldDB" id="F0XPK7"/>
<dbReference type="GO" id="GO:0000462">
    <property type="term" value="P:maturation of SSU-rRNA from tricistronic rRNA transcript (SSU-rRNA, 5.8S rRNA, LSU-rRNA)"/>
    <property type="evidence" value="ECO:0007669"/>
    <property type="project" value="TreeGrafter"/>
</dbReference>
<dbReference type="HOGENOM" id="CLU_054969_0_0_1"/>
<dbReference type="InterPro" id="IPR053030">
    <property type="entry name" value="Ribosomal_biogenesis_FAF1-like"/>
</dbReference>
<evidence type="ECO:0000256" key="1">
    <source>
        <dbReference type="SAM" id="MobiDB-lite"/>
    </source>
</evidence>
<dbReference type="PANTHER" id="PTHR28096:SF1">
    <property type="entry name" value="PROTEIN FAF1"/>
    <property type="match status" value="1"/>
</dbReference>
<proteinExistence type="predicted"/>
<dbReference type="EMBL" id="GL629801">
    <property type="protein sequence ID" value="EFX00616.1"/>
    <property type="molecule type" value="Genomic_DNA"/>
</dbReference>
<dbReference type="PANTHER" id="PTHR28096">
    <property type="entry name" value="PROTEIN FAF1"/>
    <property type="match status" value="1"/>
</dbReference>
<dbReference type="GO" id="GO:0005730">
    <property type="term" value="C:nucleolus"/>
    <property type="evidence" value="ECO:0007669"/>
    <property type="project" value="TreeGrafter"/>
</dbReference>
<dbReference type="GeneID" id="25981182"/>
<gene>
    <name evidence="2" type="ORF">CMQ_7618</name>
</gene>
<reference evidence="2 3" key="1">
    <citation type="journal article" date="2011" name="Proc. Natl. Acad. Sci. U.S.A.">
        <title>Genome and transcriptome analyses of the mountain pine beetle-fungal symbiont Grosmannia clavigera, a lodgepole pine pathogen.</title>
        <authorList>
            <person name="DiGuistini S."/>
            <person name="Wang Y."/>
            <person name="Liao N.Y."/>
            <person name="Taylor G."/>
            <person name="Tanguay P."/>
            <person name="Feau N."/>
            <person name="Henrissat B."/>
            <person name="Chan S.K."/>
            <person name="Hesse-Orce U."/>
            <person name="Alamouti S.M."/>
            <person name="Tsui C.K.M."/>
            <person name="Docking R.T."/>
            <person name="Levasseur A."/>
            <person name="Haridas S."/>
            <person name="Robertson G."/>
            <person name="Birol I."/>
            <person name="Holt R.A."/>
            <person name="Marra M.A."/>
            <person name="Hamelin R.C."/>
            <person name="Hirst M."/>
            <person name="Jones S.J.M."/>
            <person name="Bohlmann J."/>
            <person name="Breuil C."/>
        </authorList>
    </citation>
    <scope>NUCLEOTIDE SEQUENCE [LARGE SCALE GENOMIC DNA]</scope>
    <source>
        <strain evidence="3">kw1407 / UAMH 11150</strain>
    </source>
</reference>
<feature type="region of interest" description="Disordered" evidence="1">
    <location>
        <begin position="1"/>
        <end position="149"/>
    </location>
</feature>
<keyword evidence="3" id="KW-1185">Reference proteome</keyword>
<dbReference type="InParanoid" id="F0XPK7"/>
<evidence type="ECO:0000313" key="3">
    <source>
        <dbReference type="Proteomes" id="UP000007796"/>
    </source>
</evidence>
<sequence length="341" mass="35830">MATVLGKRKPASASATKAASDNDHDGDTIQDTAAKKATKAKTTRETTVSDDERSDWSGLSDEDEDGESERVSNSDSESDGAEPVTPSVQVIDYSSGASAADLAGNVSGMTKQERRAYLSSRPPALDDRRRSASTTTAADTAAADGADGANTFKDAPDLLANDLALQRLIAESHLLSAVRAPSTTGADPASLKSARPFAAGRLRQHATDLRIQAVARRGVSGFASSPAASAALAAPPNSAHSIYTQTSMPMAIRKGISGAAAARESKRRREARESGIVLERPATISAASSSIRRRRQRAVDAPSVGRLHGSELRLRESDVRAIEGHRSGSSSIGHKKHKKRR</sequence>
<dbReference type="OrthoDB" id="5556956at2759"/>
<dbReference type="FunCoup" id="F0XPK7">
    <property type="interactions" value="163"/>
</dbReference>
<dbReference type="RefSeq" id="XP_014170098.1">
    <property type="nucleotide sequence ID" value="XM_014314623.1"/>
</dbReference>
<feature type="region of interest" description="Disordered" evidence="1">
    <location>
        <begin position="293"/>
        <end position="341"/>
    </location>
</feature>
<feature type="compositionally biased region" description="Basic residues" evidence="1">
    <location>
        <begin position="1"/>
        <end position="10"/>
    </location>
</feature>
<evidence type="ECO:0000313" key="2">
    <source>
        <dbReference type="EMBL" id="EFX00616.1"/>
    </source>
</evidence>
<feature type="compositionally biased region" description="Basic and acidic residues" evidence="1">
    <location>
        <begin position="308"/>
        <end position="326"/>
    </location>
</feature>
<protein>
    <submittedName>
        <fullName evidence="2">Uncharacterized protein</fullName>
    </submittedName>
</protein>